<comment type="caution">
    <text evidence="2">The sequence shown here is derived from an EMBL/GenBank/DDBJ whole genome shotgun (WGS) entry which is preliminary data.</text>
</comment>
<evidence type="ECO:0008006" key="4">
    <source>
        <dbReference type="Google" id="ProtNLM"/>
    </source>
</evidence>
<sequence length="72" mass="8000">MMVMKVYVVLYQTTACIPCHNGCTELYLVPARPSASISFQMMRTTEGVVGTGWILVCHFCGITVSMGFRLTF</sequence>
<reference evidence="2 3" key="1">
    <citation type="journal article" date="2023" name="Nucleic Acids Res.">
        <title>The hologenome of Daphnia magna reveals possible DNA methylation and microbiome-mediated evolution of the host genome.</title>
        <authorList>
            <person name="Chaturvedi A."/>
            <person name="Li X."/>
            <person name="Dhandapani V."/>
            <person name="Marshall H."/>
            <person name="Kissane S."/>
            <person name="Cuenca-Cambronero M."/>
            <person name="Asole G."/>
            <person name="Calvet F."/>
            <person name="Ruiz-Romero M."/>
            <person name="Marangio P."/>
            <person name="Guigo R."/>
            <person name="Rago D."/>
            <person name="Mirbahai L."/>
            <person name="Eastwood N."/>
            <person name="Colbourne J.K."/>
            <person name="Zhou J."/>
            <person name="Mallon E."/>
            <person name="Orsini L."/>
        </authorList>
    </citation>
    <scope>NUCLEOTIDE SEQUENCE [LARGE SCALE GENOMIC DNA]</scope>
    <source>
        <strain evidence="2">LRV0_1</strain>
    </source>
</reference>
<dbReference type="EMBL" id="JAOYFB010000040">
    <property type="protein sequence ID" value="KAK4037421.1"/>
    <property type="molecule type" value="Genomic_DNA"/>
</dbReference>
<feature type="transmembrane region" description="Helical" evidence="1">
    <location>
        <begin position="48"/>
        <end position="68"/>
    </location>
</feature>
<keyword evidence="1" id="KW-1133">Transmembrane helix</keyword>
<organism evidence="2 3">
    <name type="scientific">Daphnia magna</name>
    <dbReference type="NCBI Taxonomy" id="35525"/>
    <lineage>
        <taxon>Eukaryota</taxon>
        <taxon>Metazoa</taxon>
        <taxon>Ecdysozoa</taxon>
        <taxon>Arthropoda</taxon>
        <taxon>Crustacea</taxon>
        <taxon>Branchiopoda</taxon>
        <taxon>Diplostraca</taxon>
        <taxon>Cladocera</taxon>
        <taxon>Anomopoda</taxon>
        <taxon>Daphniidae</taxon>
        <taxon>Daphnia</taxon>
    </lineage>
</organism>
<evidence type="ECO:0000313" key="2">
    <source>
        <dbReference type="EMBL" id="KAK4037421.1"/>
    </source>
</evidence>
<evidence type="ECO:0000256" key="1">
    <source>
        <dbReference type="SAM" id="Phobius"/>
    </source>
</evidence>
<keyword evidence="1" id="KW-0472">Membrane</keyword>
<proteinExistence type="predicted"/>
<accession>A0ABR0B6V8</accession>
<keyword evidence="1" id="KW-0812">Transmembrane</keyword>
<name>A0ABR0B6V8_9CRUS</name>
<keyword evidence="3" id="KW-1185">Reference proteome</keyword>
<dbReference type="Proteomes" id="UP001234178">
    <property type="component" value="Unassembled WGS sequence"/>
</dbReference>
<protein>
    <recommendedName>
        <fullName evidence="4">Secreted protein</fullName>
    </recommendedName>
</protein>
<gene>
    <name evidence="2" type="ORF">OUZ56_029454</name>
</gene>
<evidence type="ECO:0000313" key="3">
    <source>
        <dbReference type="Proteomes" id="UP001234178"/>
    </source>
</evidence>